<accession>A0A1L7XBI9</accession>
<evidence type="ECO:0000313" key="2">
    <source>
        <dbReference type="Proteomes" id="UP000184330"/>
    </source>
</evidence>
<proteinExistence type="predicted"/>
<dbReference type="AlphaFoldDB" id="A0A1L7XBI9"/>
<dbReference type="EMBL" id="FJOG01000020">
    <property type="protein sequence ID" value="CZR62366.1"/>
    <property type="molecule type" value="Genomic_DNA"/>
</dbReference>
<protein>
    <submittedName>
        <fullName evidence="1">Uncharacterized protein</fullName>
    </submittedName>
</protein>
<dbReference type="OrthoDB" id="10624206at2759"/>
<organism evidence="1 2">
    <name type="scientific">Phialocephala subalpina</name>
    <dbReference type="NCBI Taxonomy" id="576137"/>
    <lineage>
        <taxon>Eukaryota</taxon>
        <taxon>Fungi</taxon>
        <taxon>Dikarya</taxon>
        <taxon>Ascomycota</taxon>
        <taxon>Pezizomycotina</taxon>
        <taxon>Leotiomycetes</taxon>
        <taxon>Helotiales</taxon>
        <taxon>Mollisiaceae</taxon>
        <taxon>Phialocephala</taxon>
        <taxon>Phialocephala fortinii species complex</taxon>
    </lineage>
</organism>
<evidence type="ECO:0000313" key="1">
    <source>
        <dbReference type="EMBL" id="CZR62366.1"/>
    </source>
</evidence>
<gene>
    <name evidence="1" type="ORF">PAC_12263</name>
</gene>
<name>A0A1L7XBI9_9HELO</name>
<reference evidence="1 2" key="1">
    <citation type="submission" date="2016-03" db="EMBL/GenBank/DDBJ databases">
        <authorList>
            <person name="Ploux O."/>
        </authorList>
    </citation>
    <scope>NUCLEOTIDE SEQUENCE [LARGE SCALE GENOMIC DNA]</scope>
    <source>
        <strain evidence="1 2">UAMH 11012</strain>
    </source>
</reference>
<sequence length="141" mass="16453">MRTTSLKMLREASTKAMECQIYDQWDRFGATRKEWAIATARNIEDCQQIEEAFKNISDLYLIREQYIRKRGLSMTRHGSVSCLNAEEAKEEIGSEAWEWEVSDIDNDAADSRAMGEAVEVMDQLEFACRHIFENMRQFDLV</sequence>
<dbReference type="Proteomes" id="UP000184330">
    <property type="component" value="Unassembled WGS sequence"/>
</dbReference>
<keyword evidence="2" id="KW-1185">Reference proteome</keyword>